<comment type="caution">
    <text evidence="1">The sequence shown here is derived from an EMBL/GenBank/DDBJ whole genome shotgun (WGS) entry which is preliminary data.</text>
</comment>
<gene>
    <name evidence="1" type="ORF">K2173_022731</name>
</gene>
<dbReference type="Proteomes" id="UP001159364">
    <property type="component" value="Linkage Group LG10"/>
</dbReference>
<organism evidence="1 2">
    <name type="scientific">Erythroxylum novogranatense</name>
    <dbReference type="NCBI Taxonomy" id="1862640"/>
    <lineage>
        <taxon>Eukaryota</taxon>
        <taxon>Viridiplantae</taxon>
        <taxon>Streptophyta</taxon>
        <taxon>Embryophyta</taxon>
        <taxon>Tracheophyta</taxon>
        <taxon>Spermatophyta</taxon>
        <taxon>Magnoliopsida</taxon>
        <taxon>eudicotyledons</taxon>
        <taxon>Gunneridae</taxon>
        <taxon>Pentapetalae</taxon>
        <taxon>rosids</taxon>
        <taxon>fabids</taxon>
        <taxon>Malpighiales</taxon>
        <taxon>Erythroxylaceae</taxon>
        <taxon>Erythroxylum</taxon>
    </lineage>
</organism>
<reference evidence="1 2" key="1">
    <citation type="submission" date="2021-09" db="EMBL/GenBank/DDBJ databases">
        <title>Genomic insights and catalytic innovation underlie evolution of tropane alkaloids biosynthesis.</title>
        <authorList>
            <person name="Wang Y.-J."/>
            <person name="Tian T."/>
            <person name="Huang J.-P."/>
            <person name="Huang S.-X."/>
        </authorList>
    </citation>
    <scope>NUCLEOTIDE SEQUENCE [LARGE SCALE GENOMIC DNA]</scope>
    <source>
        <strain evidence="1">KIB-2018</strain>
        <tissue evidence="1">Leaf</tissue>
    </source>
</reference>
<dbReference type="AlphaFoldDB" id="A0AAV8SMM6"/>
<keyword evidence="2" id="KW-1185">Reference proteome</keyword>
<proteinExistence type="predicted"/>
<dbReference type="EMBL" id="JAIWQS010000010">
    <property type="protein sequence ID" value="KAJ8753490.1"/>
    <property type="molecule type" value="Genomic_DNA"/>
</dbReference>
<evidence type="ECO:0000313" key="1">
    <source>
        <dbReference type="EMBL" id="KAJ8753490.1"/>
    </source>
</evidence>
<sequence>MWISVLKFIQVISIKGIKETKWIILRRQFIWSRFYWRLSLRTLFLFEDQGKEFLSFATEADFRRQFLLYLKAI</sequence>
<protein>
    <submittedName>
        <fullName evidence="1">Uncharacterized protein</fullName>
    </submittedName>
</protein>
<accession>A0AAV8SMM6</accession>
<evidence type="ECO:0000313" key="2">
    <source>
        <dbReference type="Proteomes" id="UP001159364"/>
    </source>
</evidence>
<name>A0AAV8SMM6_9ROSI</name>